<reference evidence="2" key="1">
    <citation type="submission" date="2021-01" db="EMBL/GenBank/DDBJ databases">
        <authorList>
            <person name="Zahm M."/>
            <person name="Roques C."/>
            <person name="Cabau C."/>
            <person name="Klopp C."/>
            <person name="Donnadieu C."/>
            <person name="Jouanno E."/>
            <person name="Lampietro C."/>
            <person name="Louis A."/>
            <person name="Herpin A."/>
            <person name="Echchiki A."/>
            <person name="Berthelot C."/>
            <person name="Parey E."/>
            <person name="Roest-Crollius H."/>
            <person name="Braasch I."/>
            <person name="Postlethwait J."/>
            <person name="Bobe J."/>
            <person name="Montfort J."/>
            <person name="Bouchez O."/>
            <person name="Begum T."/>
            <person name="Mejri S."/>
            <person name="Adams A."/>
            <person name="Chen W.-J."/>
            <person name="Guiguen Y."/>
        </authorList>
    </citation>
    <scope>NUCLEOTIDE SEQUENCE</scope>
    <source>
        <tissue evidence="2">Blood</tissue>
    </source>
</reference>
<evidence type="ECO:0000313" key="2">
    <source>
        <dbReference type="EMBL" id="KAI1904035.1"/>
    </source>
</evidence>
<dbReference type="InterPro" id="IPR005827">
    <property type="entry name" value="K_chnl_volt-dep_KCQN1"/>
</dbReference>
<sequence length="116" mass="12644">MVRIKELQRRLDQSLGKITLFQTSSERTKDKGTNTVGSRLNRMEEKMHMDQTLQRICDSLNILLARSGPSASVGQGPGLGGGAAGQGGASHMEMFSLPTYEQLSIPTRSFSQEESS</sequence>
<dbReference type="GO" id="GO:0005249">
    <property type="term" value="F:voltage-gated potassium channel activity"/>
    <property type="evidence" value="ECO:0007669"/>
    <property type="project" value="InterPro"/>
</dbReference>
<dbReference type="OrthoDB" id="8879391at2759"/>
<dbReference type="Proteomes" id="UP000829720">
    <property type="component" value="Unassembled WGS sequence"/>
</dbReference>
<dbReference type="EMBL" id="JAERUA010000001">
    <property type="protein sequence ID" value="KAI1904035.1"/>
    <property type="molecule type" value="Genomic_DNA"/>
</dbReference>
<dbReference type="AlphaFoldDB" id="A0A8T3EA59"/>
<comment type="caution">
    <text evidence="2">The sequence shown here is derived from an EMBL/GenBank/DDBJ whole genome shotgun (WGS) entry which is preliminary data.</text>
</comment>
<keyword evidence="3" id="KW-1185">Reference proteome</keyword>
<feature type="compositionally biased region" description="Gly residues" evidence="1">
    <location>
        <begin position="75"/>
        <end position="88"/>
    </location>
</feature>
<dbReference type="PRINTS" id="PR01460">
    <property type="entry name" value="KCNQ1CHANNEL"/>
</dbReference>
<feature type="region of interest" description="Disordered" evidence="1">
    <location>
        <begin position="26"/>
        <end position="45"/>
    </location>
</feature>
<name>A0A8T3EA59_9TELE</name>
<gene>
    <name evidence="2" type="ORF">AGOR_G00001540</name>
</gene>
<proteinExistence type="predicted"/>
<feature type="region of interest" description="Disordered" evidence="1">
    <location>
        <begin position="70"/>
        <end position="90"/>
    </location>
</feature>
<protein>
    <submittedName>
        <fullName evidence="2">Uncharacterized protein</fullName>
    </submittedName>
</protein>
<accession>A0A8T3EA59</accession>
<organism evidence="2 3">
    <name type="scientific">Albula goreensis</name>
    <dbReference type="NCBI Taxonomy" id="1534307"/>
    <lineage>
        <taxon>Eukaryota</taxon>
        <taxon>Metazoa</taxon>
        <taxon>Chordata</taxon>
        <taxon>Craniata</taxon>
        <taxon>Vertebrata</taxon>
        <taxon>Euteleostomi</taxon>
        <taxon>Actinopterygii</taxon>
        <taxon>Neopterygii</taxon>
        <taxon>Teleostei</taxon>
        <taxon>Albuliformes</taxon>
        <taxon>Albulidae</taxon>
        <taxon>Albula</taxon>
    </lineage>
</organism>
<evidence type="ECO:0000313" key="3">
    <source>
        <dbReference type="Proteomes" id="UP000829720"/>
    </source>
</evidence>
<dbReference type="GO" id="GO:0008076">
    <property type="term" value="C:voltage-gated potassium channel complex"/>
    <property type="evidence" value="ECO:0007669"/>
    <property type="project" value="InterPro"/>
</dbReference>
<evidence type="ECO:0000256" key="1">
    <source>
        <dbReference type="SAM" id="MobiDB-lite"/>
    </source>
</evidence>